<feature type="region of interest" description="Disordered" evidence="1">
    <location>
        <begin position="156"/>
        <end position="193"/>
    </location>
</feature>
<dbReference type="AlphaFoldDB" id="A0A7R9I9F6"/>
<reference evidence="2" key="1">
    <citation type="submission" date="2020-11" db="EMBL/GenBank/DDBJ databases">
        <authorList>
            <person name="Tran Van P."/>
        </authorList>
    </citation>
    <scope>NUCLEOTIDE SEQUENCE</scope>
</reference>
<dbReference type="EMBL" id="OE000127">
    <property type="protein sequence ID" value="CAD7452556.1"/>
    <property type="molecule type" value="Genomic_DNA"/>
</dbReference>
<feature type="region of interest" description="Disordered" evidence="1">
    <location>
        <begin position="1"/>
        <end position="24"/>
    </location>
</feature>
<gene>
    <name evidence="2" type="ORF">TTEB3V08_LOCUS734</name>
</gene>
<protein>
    <submittedName>
        <fullName evidence="2">Uncharacterized protein</fullName>
    </submittedName>
</protein>
<evidence type="ECO:0000256" key="1">
    <source>
        <dbReference type="SAM" id="MobiDB-lite"/>
    </source>
</evidence>
<feature type="compositionally biased region" description="Basic and acidic residues" evidence="1">
    <location>
        <begin position="156"/>
        <end position="171"/>
    </location>
</feature>
<name>A0A7R9I9F6_9NEOP</name>
<organism evidence="2">
    <name type="scientific">Timema tahoe</name>
    <dbReference type="NCBI Taxonomy" id="61484"/>
    <lineage>
        <taxon>Eukaryota</taxon>
        <taxon>Metazoa</taxon>
        <taxon>Ecdysozoa</taxon>
        <taxon>Arthropoda</taxon>
        <taxon>Hexapoda</taxon>
        <taxon>Insecta</taxon>
        <taxon>Pterygota</taxon>
        <taxon>Neoptera</taxon>
        <taxon>Polyneoptera</taxon>
        <taxon>Phasmatodea</taxon>
        <taxon>Timematodea</taxon>
        <taxon>Timematoidea</taxon>
        <taxon>Timematidae</taxon>
        <taxon>Timema</taxon>
    </lineage>
</organism>
<proteinExistence type="predicted"/>
<accession>A0A7R9I9F6</accession>
<sequence>MDQARRRELEDTEPTMSYTRTQKFRSTRIASYGQQCDLPQSQSGSSKIQISVTKKTSVEVKVSKTSSQQEALNKPKVPAPIYRERRLRNLLAPDSTVAEEYEYPDYEYPEYEYPEFDSKYNKLMNEFDPQQGSKVSLNLNMKLQYAASSNDEISKPYSEWDLRSSKGEQSKLKSGPESAKSMLESKRLPPSRAALEPIARRSAAEGVALGVKDRHYYREHFDRFLDERKKARARFLSGLGPNYQDVEAYVRKDDPKLGYDDRYVQAYGDYDT</sequence>
<evidence type="ECO:0000313" key="2">
    <source>
        <dbReference type="EMBL" id="CAD7452556.1"/>
    </source>
</evidence>